<keyword evidence="1" id="KW-0472">Membrane</keyword>
<keyword evidence="1" id="KW-1133">Transmembrane helix</keyword>
<evidence type="ECO:0000313" key="2">
    <source>
        <dbReference type="EMBL" id="SHJ49651.1"/>
    </source>
</evidence>
<feature type="transmembrane region" description="Helical" evidence="1">
    <location>
        <begin position="30"/>
        <end position="48"/>
    </location>
</feature>
<protein>
    <recommendedName>
        <fullName evidence="4">Lysine exporter LysO family protein</fullName>
    </recommendedName>
</protein>
<dbReference type="EMBL" id="FRAG01000001">
    <property type="protein sequence ID" value="SHJ49651.1"/>
    <property type="molecule type" value="Genomic_DNA"/>
</dbReference>
<dbReference type="RefSeq" id="WP_073146411.1">
    <property type="nucleotide sequence ID" value="NZ_FRAG01000001.1"/>
</dbReference>
<dbReference type="GO" id="GO:0015661">
    <property type="term" value="F:L-lysine efflux transmembrane transporter activity"/>
    <property type="evidence" value="ECO:0007669"/>
    <property type="project" value="InterPro"/>
</dbReference>
<dbReference type="AlphaFoldDB" id="A0A1M6JSI8"/>
<reference evidence="2 3" key="1">
    <citation type="submission" date="2016-11" db="EMBL/GenBank/DDBJ databases">
        <authorList>
            <person name="Jaros S."/>
            <person name="Januszkiewicz K."/>
            <person name="Wedrychowicz H."/>
        </authorList>
    </citation>
    <scope>NUCLEOTIDE SEQUENCE [LARGE SCALE GENOMIC DNA]</scope>
    <source>
        <strain evidence="2 3">DSM 15212</strain>
    </source>
</reference>
<dbReference type="OrthoDB" id="371078at2"/>
<feature type="transmembrane region" description="Helical" evidence="1">
    <location>
        <begin position="5"/>
        <end position="24"/>
    </location>
</feature>
<evidence type="ECO:0000256" key="1">
    <source>
        <dbReference type="SAM" id="Phobius"/>
    </source>
</evidence>
<proteinExistence type="predicted"/>
<dbReference type="Proteomes" id="UP000184465">
    <property type="component" value="Unassembled WGS sequence"/>
</dbReference>
<dbReference type="STRING" id="1121301.SAMN02745912_00129"/>
<feature type="transmembrane region" description="Helical" evidence="1">
    <location>
        <begin position="60"/>
        <end position="78"/>
    </location>
</feature>
<evidence type="ECO:0008006" key="4">
    <source>
        <dbReference type="Google" id="ProtNLM"/>
    </source>
</evidence>
<dbReference type="PANTHER" id="PTHR35804:SF1">
    <property type="entry name" value="LYSINE EXPORTER LYSO"/>
    <property type="match status" value="1"/>
</dbReference>
<keyword evidence="1" id="KW-0812">Transmembrane</keyword>
<feature type="transmembrane region" description="Helical" evidence="1">
    <location>
        <begin position="117"/>
        <end position="140"/>
    </location>
</feature>
<keyword evidence="3" id="KW-1185">Reference proteome</keyword>
<dbReference type="InterPro" id="IPR005642">
    <property type="entry name" value="LysO"/>
</dbReference>
<sequence>MSIHILLSVFFGIVFGYFFAPEIIIQKIDVIIDFGLCLLLFFVGIDIGKNKNIIDDVKSYGLKIFLIPIMIVLGTLFGSMTASLFLKLSLFESAAVGAGLGWYSLSAIELSKHSAELGTIAFLANVSREVIALMIIPIIAKKIGHIETIAAAGATSMDTSLPVITKATSSSISVLSFFCGVILSFLVPILVPLMMSFN</sequence>
<dbReference type="PANTHER" id="PTHR35804">
    <property type="entry name" value="LYSINE EXPORTER LYSO"/>
    <property type="match status" value="1"/>
</dbReference>
<dbReference type="GO" id="GO:0005886">
    <property type="term" value="C:plasma membrane"/>
    <property type="evidence" value="ECO:0007669"/>
    <property type="project" value="TreeGrafter"/>
</dbReference>
<dbReference type="Pfam" id="PF03956">
    <property type="entry name" value="Lys_export"/>
    <property type="match status" value="1"/>
</dbReference>
<gene>
    <name evidence="2" type="ORF">SAMN02745912_00129</name>
</gene>
<accession>A0A1M6JSI8</accession>
<organism evidence="2 3">
    <name type="scientific">Paramaledivibacter caminithermalis (strain DSM 15212 / CIP 107654 / DViRD3)</name>
    <name type="common">Clostridium caminithermale</name>
    <dbReference type="NCBI Taxonomy" id="1121301"/>
    <lineage>
        <taxon>Bacteria</taxon>
        <taxon>Bacillati</taxon>
        <taxon>Bacillota</taxon>
        <taxon>Clostridia</taxon>
        <taxon>Peptostreptococcales</taxon>
        <taxon>Caminicellaceae</taxon>
        <taxon>Paramaledivibacter</taxon>
    </lineage>
</organism>
<evidence type="ECO:0000313" key="3">
    <source>
        <dbReference type="Proteomes" id="UP000184465"/>
    </source>
</evidence>
<name>A0A1M6JSI8_PARC5</name>
<feature type="transmembrane region" description="Helical" evidence="1">
    <location>
        <begin position="172"/>
        <end position="195"/>
    </location>
</feature>